<proteinExistence type="predicted"/>
<protein>
    <submittedName>
        <fullName evidence="2">Polyamine-modulated factor 1-binding protein 1</fullName>
    </submittedName>
</protein>
<dbReference type="GO" id="GO:0007283">
    <property type="term" value="P:spermatogenesis"/>
    <property type="evidence" value="ECO:0007669"/>
    <property type="project" value="TreeGrafter"/>
</dbReference>
<organism evidence="2 3">
    <name type="scientific">Plakobranchus ocellatus</name>
    <dbReference type="NCBI Taxonomy" id="259542"/>
    <lineage>
        <taxon>Eukaryota</taxon>
        <taxon>Metazoa</taxon>
        <taxon>Spiralia</taxon>
        <taxon>Lophotrochozoa</taxon>
        <taxon>Mollusca</taxon>
        <taxon>Gastropoda</taxon>
        <taxon>Heterobranchia</taxon>
        <taxon>Euthyneura</taxon>
        <taxon>Panpulmonata</taxon>
        <taxon>Sacoglossa</taxon>
        <taxon>Placobranchoidea</taxon>
        <taxon>Plakobranchidae</taxon>
        <taxon>Plakobranchus</taxon>
    </lineage>
</organism>
<feature type="coiled-coil region" evidence="1">
    <location>
        <begin position="34"/>
        <end position="110"/>
    </location>
</feature>
<evidence type="ECO:0000313" key="2">
    <source>
        <dbReference type="EMBL" id="GFO27116.1"/>
    </source>
</evidence>
<gene>
    <name evidence="2" type="ORF">PoB_005362100</name>
</gene>
<dbReference type="Proteomes" id="UP000735302">
    <property type="component" value="Unassembled WGS sequence"/>
</dbReference>
<accession>A0AAV4BV81</accession>
<dbReference type="InterPro" id="IPR037391">
    <property type="entry name" value="PMF1-bd"/>
</dbReference>
<evidence type="ECO:0000313" key="3">
    <source>
        <dbReference type="Proteomes" id="UP000735302"/>
    </source>
</evidence>
<dbReference type="Gene3D" id="1.10.287.1490">
    <property type="match status" value="1"/>
</dbReference>
<reference evidence="2 3" key="1">
    <citation type="journal article" date="2021" name="Elife">
        <title>Chloroplast acquisition without the gene transfer in kleptoplastic sea slugs, Plakobranchus ocellatus.</title>
        <authorList>
            <person name="Maeda T."/>
            <person name="Takahashi S."/>
            <person name="Yoshida T."/>
            <person name="Shimamura S."/>
            <person name="Takaki Y."/>
            <person name="Nagai Y."/>
            <person name="Toyoda A."/>
            <person name="Suzuki Y."/>
            <person name="Arimoto A."/>
            <person name="Ishii H."/>
            <person name="Satoh N."/>
            <person name="Nishiyama T."/>
            <person name="Hasebe M."/>
            <person name="Maruyama T."/>
            <person name="Minagawa J."/>
            <person name="Obokata J."/>
            <person name="Shigenobu S."/>
        </authorList>
    </citation>
    <scope>NUCLEOTIDE SEQUENCE [LARGE SCALE GENOMIC DNA]</scope>
</reference>
<dbReference type="AlphaFoldDB" id="A0AAV4BV81"/>
<evidence type="ECO:0000256" key="1">
    <source>
        <dbReference type="SAM" id="Coils"/>
    </source>
</evidence>
<keyword evidence="1" id="KW-0175">Coiled coil</keyword>
<name>A0AAV4BV81_9GAST</name>
<sequence>MESLRGELTALYRKQFMKLDAAECAGKSTTRMRIQLLEAYVKDLNEQNEMLVQMVEEATVTKDDLSFKGKQKQQQLQKVKDCLEQANDELDAERQKCGKLNCEMATLRKENCRLCRQLEETNRQKCLLEERVAELDEIIRKVRQDICDLERQMDCANREASELENCLRLSKAEIDKLNGCICELEKTISRLEEELACSQERESDMIRKNGELFEEVNCLRRTLEGKEEDIRDLHCQIDRLSQDLQCNCEKLNASMETLDELTCKNERLCQQVECYQSREDEWNATKCRLEQEFCDYQACHKYTNNEYEDLEDKMMCYKNKLAECDCYLEEKLAMLRDLESELCCVKNNLADEEDAHKRTQEQVHCLESQVSDLQRDLCCLENEKAQLERELRKADMKIQSQMDEIRCREEQVKECRDSNKDWAETVEGQDRVIQEWKCTLEAKENEVKEWKCAFENSEHKMSELKCEKEKLRSDLAEACSMYHSMVKRTEALDKDLCACKRMNDELQAELKDISCRLEAACTEKSFALQKNSQLEAELQLTCSEINELKTQLKTYERNVFDAQRELHIMDQKCCSEETRLNQEIRKLKCELESELNCRRNLEYQIASKDQLINSLRCTPY</sequence>
<dbReference type="SUPFAM" id="SSF57997">
    <property type="entry name" value="Tropomyosin"/>
    <property type="match status" value="1"/>
</dbReference>
<dbReference type="PANTHER" id="PTHR18881:SF2">
    <property type="entry name" value="POLYAMINE-MODULATED FACTOR 1-BINDING PROTEIN 1"/>
    <property type="match status" value="1"/>
</dbReference>
<feature type="coiled-coil region" evidence="1">
    <location>
        <begin position="349"/>
        <end position="404"/>
    </location>
</feature>
<dbReference type="PANTHER" id="PTHR18881">
    <property type="entry name" value="POLYAMINE-MODULATED FACTOR 1-BINDING PROTEIN 1-RELATED"/>
    <property type="match status" value="1"/>
</dbReference>
<feature type="coiled-coil region" evidence="1">
    <location>
        <begin position="153"/>
        <end position="320"/>
    </location>
</feature>
<comment type="caution">
    <text evidence="2">The sequence shown here is derived from an EMBL/GenBank/DDBJ whole genome shotgun (WGS) entry which is preliminary data.</text>
</comment>
<feature type="coiled-coil region" evidence="1">
    <location>
        <begin position="433"/>
        <end position="572"/>
    </location>
</feature>
<dbReference type="EMBL" id="BLXT01005881">
    <property type="protein sequence ID" value="GFO27116.1"/>
    <property type="molecule type" value="Genomic_DNA"/>
</dbReference>
<keyword evidence="3" id="KW-1185">Reference proteome</keyword>